<dbReference type="InterPro" id="IPR049381">
    <property type="entry name" value="UbiD-like_C"/>
</dbReference>
<proteinExistence type="inferred from homology"/>
<keyword evidence="4" id="KW-0210">Decarboxylase</keyword>
<dbReference type="PANTHER" id="PTHR30108:SF21">
    <property type="entry name" value="4-HYDROXYBENZOATE DECARBOXYLASE"/>
    <property type="match status" value="1"/>
</dbReference>
<evidence type="ECO:0000256" key="11">
    <source>
        <dbReference type="SAM" id="MobiDB-lite"/>
    </source>
</evidence>
<evidence type="ECO:0000256" key="6">
    <source>
        <dbReference type="ARBA" id="ARBA00049054"/>
    </source>
</evidence>
<organism evidence="14">
    <name type="scientific">uncultured marine group II/III euryarchaeote KM3_51_E06</name>
    <dbReference type="NCBI Taxonomy" id="1456455"/>
    <lineage>
        <taxon>Archaea</taxon>
        <taxon>Methanobacteriati</taxon>
        <taxon>Methanobacteriota</taxon>
        <taxon>environmental samples</taxon>
    </lineage>
</organism>
<name>A0A075HBW7_9EURY</name>
<comment type="function">
    <text evidence="7">Catalyzes the conversion of trans-anhydromevalonate 5-phosphate (tAHMP) into isopentenyl phosphate. Involved in the archaeal mevalonate (MVA) pathway, which provides fundamental precursors for isoprenoid biosynthesis, such as isopentenyl diphosphate (IPP) and dimethylallyl diphosphate (DMAPP).</text>
</comment>
<comment type="cofactor">
    <cofactor evidence="10">
        <name>prenylated FMN</name>
        <dbReference type="ChEBI" id="CHEBI:87746"/>
    </cofactor>
</comment>
<evidence type="ECO:0000256" key="2">
    <source>
        <dbReference type="ARBA" id="ARBA00010021"/>
    </source>
</evidence>
<dbReference type="InterPro" id="IPR002830">
    <property type="entry name" value="UbiD"/>
</dbReference>
<dbReference type="EMBL" id="KF900914">
    <property type="protein sequence ID" value="AIF11333.1"/>
    <property type="molecule type" value="Genomic_DNA"/>
</dbReference>
<comment type="catalytic activity">
    <reaction evidence="6">
        <text>(2E)-3-methyl-5-phosphooxypent-2-enoate + H(+) = isopentenyl phosphate + CO2</text>
        <dbReference type="Rhea" id="RHEA:78971"/>
        <dbReference type="ChEBI" id="CHEBI:15378"/>
        <dbReference type="ChEBI" id="CHEBI:16526"/>
        <dbReference type="ChEBI" id="CHEBI:65078"/>
        <dbReference type="ChEBI" id="CHEBI:229665"/>
        <dbReference type="EC" id="4.1.1.126"/>
    </reaction>
    <physiologicalReaction direction="left-to-right" evidence="6">
        <dbReference type="Rhea" id="RHEA:78972"/>
    </physiologicalReaction>
</comment>
<evidence type="ECO:0000256" key="7">
    <source>
        <dbReference type="ARBA" id="ARBA00049583"/>
    </source>
</evidence>
<dbReference type="SUPFAM" id="SSF143968">
    <property type="entry name" value="UbiD C-terminal domain-like"/>
    <property type="match status" value="1"/>
</dbReference>
<feature type="domain" description="3-octaprenyl-4-hydroxybenzoate carboxy-lyase-like Rift-related" evidence="12">
    <location>
        <begin position="51"/>
        <end position="246"/>
    </location>
</feature>
<dbReference type="AlphaFoldDB" id="A0A075HBW7"/>
<evidence type="ECO:0000256" key="5">
    <source>
        <dbReference type="ARBA" id="ARBA00023229"/>
    </source>
</evidence>
<keyword evidence="3" id="KW-0288">FMN</keyword>
<evidence type="ECO:0000256" key="9">
    <source>
        <dbReference type="ARBA" id="ARBA00049754"/>
    </source>
</evidence>
<dbReference type="Pfam" id="PF01977">
    <property type="entry name" value="UbiD"/>
    <property type="match status" value="1"/>
</dbReference>
<evidence type="ECO:0000259" key="13">
    <source>
        <dbReference type="Pfam" id="PF20696"/>
    </source>
</evidence>
<comment type="pathway">
    <text evidence="1">Isoprenoid biosynthesis; isopentenyl diphosphate biosynthesis via mevalonate pathway.</text>
</comment>
<evidence type="ECO:0000313" key="14">
    <source>
        <dbReference type="EMBL" id="AIF11333.1"/>
    </source>
</evidence>
<dbReference type="GO" id="GO:0016831">
    <property type="term" value="F:carboxy-lyase activity"/>
    <property type="evidence" value="ECO:0007669"/>
    <property type="project" value="UniProtKB-KW"/>
</dbReference>
<keyword evidence="3" id="KW-0285">Flavoprotein</keyword>
<keyword evidence="4" id="KW-0456">Lyase</keyword>
<protein>
    <recommendedName>
        <fullName evidence="9">Anhydromevalonate phosphate decarboxylase</fullName>
        <ecNumber evidence="8">4.1.1.126</ecNumber>
    </recommendedName>
</protein>
<feature type="region of interest" description="Disordered" evidence="11">
    <location>
        <begin position="350"/>
        <end position="388"/>
    </location>
</feature>
<keyword evidence="5" id="KW-0414">Isoprene biosynthesis</keyword>
<dbReference type="PANTHER" id="PTHR30108">
    <property type="entry name" value="3-OCTAPRENYL-4-HYDROXYBENZOATE CARBOXY-LYASE-RELATED"/>
    <property type="match status" value="1"/>
</dbReference>
<evidence type="ECO:0000256" key="10">
    <source>
        <dbReference type="ARBA" id="ARBA00049936"/>
    </source>
</evidence>
<evidence type="ECO:0000259" key="12">
    <source>
        <dbReference type="Pfam" id="PF01977"/>
    </source>
</evidence>
<dbReference type="NCBIfam" id="TIGR00148">
    <property type="entry name" value="UbiD family decarboxylase"/>
    <property type="match status" value="1"/>
</dbReference>
<accession>A0A075HBW7</accession>
<sequence length="388" mass="42060">MFNDVIEATGHRAALNVLSRDRLCARLGMSPGQVVDLLGKGMGVRSEPQLVADNDAPVLQSGQVEPDLHCLPIPWHYREDRGRYMSASIVIAEWAGQRNVSFHRQFLRDANHVVARLVPRHLRTMVDQAREAGETVNIAIVNGCDPVVLLAAAMSFDEPIDEMTVAASLHETVYGTPLQVVKLPNGIAVPADAEYAMTATITLEDDDEGPYVDITGTLDEVRQQPVFEIHTVHHRTDPIFHALIPAESEHKALMGLPRAPTVKSAVSAVCECHDVHMTDGGCGWLAAVVSITPQNEGDGRRAIEAALAGHRSMKMVTIVDSDIDVGDAERVEWAMMTRWQPDADTIILSGQKGSSLDPTRAADGTTSKVGFDATMPPGCDKAPFTSVR</sequence>
<evidence type="ECO:0000256" key="8">
    <source>
        <dbReference type="ARBA" id="ARBA00049727"/>
    </source>
</evidence>
<dbReference type="SUPFAM" id="SSF50475">
    <property type="entry name" value="FMN-binding split barrel"/>
    <property type="match status" value="1"/>
</dbReference>
<reference evidence="14" key="1">
    <citation type="journal article" date="2014" name="Genome Biol. Evol.">
        <title>Pangenome evidence for extensive interdomain horizontal transfer affecting lineage core and shell genes in uncultured planktonic thaumarchaeota and euryarchaeota.</title>
        <authorList>
            <person name="Deschamps P."/>
            <person name="Zivanovic Y."/>
            <person name="Moreira D."/>
            <person name="Rodriguez-Valera F."/>
            <person name="Lopez-Garcia P."/>
        </authorList>
    </citation>
    <scope>NUCLEOTIDE SEQUENCE</scope>
</reference>
<dbReference type="InterPro" id="IPR048304">
    <property type="entry name" value="UbiD_Rift_dom"/>
</dbReference>
<dbReference type="GO" id="GO:0005737">
    <property type="term" value="C:cytoplasm"/>
    <property type="evidence" value="ECO:0007669"/>
    <property type="project" value="TreeGrafter"/>
</dbReference>
<dbReference type="Gene3D" id="3.40.1670.10">
    <property type="entry name" value="UbiD C-terminal domain-like"/>
    <property type="match status" value="1"/>
</dbReference>
<dbReference type="EC" id="4.1.1.126" evidence="8"/>
<feature type="domain" description="3-octaprenyl-4-hydroxybenzoate carboxy-lyase-like C-terminal" evidence="13">
    <location>
        <begin position="253"/>
        <end position="373"/>
    </location>
</feature>
<comment type="similarity">
    <text evidence="2">Belongs to the UbiD family.</text>
</comment>
<evidence type="ECO:0000256" key="1">
    <source>
        <dbReference type="ARBA" id="ARBA00005092"/>
    </source>
</evidence>
<evidence type="ECO:0000256" key="3">
    <source>
        <dbReference type="ARBA" id="ARBA00022643"/>
    </source>
</evidence>
<evidence type="ECO:0000256" key="4">
    <source>
        <dbReference type="ARBA" id="ARBA00022793"/>
    </source>
</evidence>
<dbReference type="Pfam" id="PF20696">
    <property type="entry name" value="UbiD_C"/>
    <property type="match status" value="1"/>
</dbReference>